<organism evidence="1 2">
    <name type="scientific">Jannaschia pagri</name>
    <dbReference type="NCBI Taxonomy" id="2829797"/>
    <lineage>
        <taxon>Bacteria</taxon>
        <taxon>Pseudomonadati</taxon>
        <taxon>Pseudomonadota</taxon>
        <taxon>Alphaproteobacteria</taxon>
        <taxon>Rhodobacterales</taxon>
        <taxon>Roseobacteraceae</taxon>
        <taxon>Jannaschia</taxon>
    </lineage>
</organism>
<keyword evidence="2" id="KW-1185">Reference proteome</keyword>
<name>A0ABQ4NJK2_9RHOB</name>
<gene>
    <name evidence="1" type="ORF">JANAI62_12220</name>
</gene>
<proteinExistence type="predicted"/>
<dbReference type="Proteomes" id="UP000786693">
    <property type="component" value="Unassembled WGS sequence"/>
</dbReference>
<dbReference type="EMBL" id="BPFH01000002">
    <property type="protein sequence ID" value="GIT94599.1"/>
    <property type="molecule type" value="Genomic_DNA"/>
</dbReference>
<dbReference type="RefSeq" id="WP_220748123.1">
    <property type="nucleotide sequence ID" value="NZ_BPFH01000002.1"/>
</dbReference>
<evidence type="ECO:0008006" key="3">
    <source>
        <dbReference type="Google" id="ProtNLM"/>
    </source>
</evidence>
<evidence type="ECO:0000313" key="2">
    <source>
        <dbReference type="Proteomes" id="UP000786693"/>
    </source>
</evidence>
<evidence type="ECO:0000313" key="1">
    <source>
        <dbReference type="EMBL" id="GIT94599.1"/>
    </source>
</evidence>
<sequence>MTRNINSYLKQHTEALVKDVGVQAACTVTGKSKATLGRYYSDHDEHRERFMPVDAVARLEGAAKYPHVTHALAELAGLTLDAGPGRVTEGGPGAVSHDIALISERFAMLMNAYASAISNNVITPAEARGLLSETMELQKVLVDMKMHLQIEVRRTE</sequence>
<reference evidence="1 2" key="1">
    <citation type="submission" date="2021-05" db="EMBL/GenBank/DDBJ databases">
        <title>Bacteria Genome sequencing.</title>
        <authorList>
            <person name="Takabe Y."/>
            <person name="Nakajima Y."/>
            <person name="Suzuki S."/>
            <person name="Shiozaki T."/>
        </authorList>
    </citation>
    <scope>NUCLEOTIDE SEQUENCE [LARGE SCALE GENOMIC DNA]</scope>
    <source>
        <strain evidence="1 2">AI_62</strain>
    </source>
</reference>
<accession>A0ABQ4NJK2</accession>
<comment type="caution">
    <text evidence="1">The sequence shown here is derived from an EMBL/GenBank/DDBJ whole genome shotgun (WGS) entry which is preliminary data.</text>
</comment>
<protein>
    <recommendedName>
        <fullName evidence="3">Phage regulatory protein CII (CP76)</fullName>
    </recommendedName>
</protein>